<proteinExistence type="predicted"/>
<evidence type="ECO:0000256" key="1">
    <source>
        <dbReference type="SAM" id="MobiDB-lite"/>
    </source>
</evidence>
<dbReference type="Proteomes" id="UP000499080">
    <property type="component" value="Unassembled WGS sequence"/>
</dbReference>
<sequence length="86" mass="9319">MGPLSLKLVPIPINRYGCCTGIRHGDVGRRSVSEAGPNTKRPGREVTSDSTLILKVLIGRGFPFQTISAPLSPLYAVFHTTRKVSK</sequence>
<dbReference type="EMBL" id="BGPR01000136">
    <property type="protein sequence ID" value="GBL98049.1"/>
    <property type="molecule type" value="Genomic_DNA"/>
</dbReference>
<name>A0A4Y2C1S1_ARAVE</name>
<evidence type="ECO:0000313" key="2">
    <source>
        <dbReference type="EMBL" id="GBL98049.1"/>
    </source>
</evidence>
<keyword evidence="3" id="KW-1185">Reference proteome</keyword>
<organism evidence="2 3">
    <name type="scientific">Araneus ventricosus</name>
    <name type="common">Orbweaver spider</name>
    <name type="synonym">Epeira ventricosa</name>
    <dbReference type="NCBI Taxonomy" id="182803"/>
    <lineage>
        <taxon>Eukaryota</taxon>
        <taxon>Metazoa</taxon>
        <taxon>Ecdysozoa</taxon>
        <taxon>Arthropoda</taxon>
        <taxon>Chelicerata</taxon>
        <taxon>Arachnida</taxon>
        <taxon>Araneae</taxon>
        <taxon>Araneomorphae</taxon>
        <taxon>Entelegynae</taxon>
        <taxon>Araneoidea</taxon>
        <taxon>Araneidae</taxon>
        <taxon>Araneus</taxon>
    </lineage>
</organism>
<feature type="region of interest" description="Disordered" evidence="1">
    <location>
        <begin position="27"/>
        <end position="46"/>
    </location>
</feature>
<dbReference type="AlphaFoldDB" id="A0A4Y2C1S1"/>
<reference evidence="2 3" key="1">
    <citation type="journal article" date="2019" name="Sci. Rep.">
        <title>Orb-weaving spider Araneus ventricosus genome elucidates the spidroin gene catalogue.</title>
        <authorList>
            <person name="Kono N."/>
            <person name="Nakamura H."/>
            <person name="Ohtoshi R."/>
            <person name="Moran D.A.P."/>
            <person name="Shinohara A."/>
            <person name="Yoshida Y."/>
            <person name="Fujiwara M."/>
            <person name="Mori M."/>
            <person name="Tomita M."/>
            <person name="Arakawa K."/>
        </authorList>
    </citation>
    <scope>NUCLEOTIDE SEQUENCE [LARGE SCALE GENOMIC DNA]</scope>
</reference>
<comment type="caution">
    <text evidence="2">The sequence shown here is derived from an EMBL/GenBank/DDBJ whole genome shotgun (WGS) entry which is preliminary data.</text>
</comment>
<gene>
    <name evidence="2" type="ORF">AVEN_84558_1</name>
</gene>
<protein>
    <submittedName>
        <fullName evidence="2">Uncharacterized protein</fullName>
    </submittedName>
</protein>
<evidence type="ECO:0000313" key="3">
    <source>
        <dbReference type="Proteomes" id="UP000499080"/>
    </source>
</evidence>
<accession>A0A4Y2C1S1</accession>